<evidence type="ECO:0000259" key="9">
    <source>
        <dbReference type="PROSITE" id="PS50928"/>
    </source>
</evidence>
<reference evidence="11" key="1">
    <citation type="submission" date="2019-09" db="EMBL/GenBank/DDBJ databases">
        <title>Antimicrobial potential of Antarctic Bacteria.</title>
        <authorList>
            <person name="Benaud N."/>
            <person name="Edwards R.J."/>
            <person name="Ferrari B.C."/>
        </authorList>
    </citation>
    <scope>NUCLEOTIDE SEQUENCE [LARGE SCALE GENOMIC DNA]</scope>
    <source>
        <strain evidence="11">SPB151</strain>
    </source>
</reference>
<dbReference type="InterPro" id="IPR035906">
    <property type="entry name" value="MetI-like_sf"/>
</dbReference>
<feature type="transmembrane region" description="Helical" evidence="7">
    <location>
        <begin position="131"/>
        <end position="151"/>
    </location>
</feature>
<dbReference type="Proteomes" id="UP000515563">
    <property type="component" value="Chromosome"/>
</dbReference>
<evidence type="ECO:0000313" key="11">
    <source>
        <dbReference type="Proteomes" id="UP000515563"/>
    </source>
</evidence>
<dbReference type="GO" id="GO:0005886">
    <property type="term" value="C:plasma membrane"/>
    <property type="evidence" value="ECO:0007669"/>
    <property type="project" value="UniProtKB-SubCell"/>
</dbReference>
<dbReference type="GO" id="GO:0055085">
    <property type="term" value="P:transmembrane transport"/>
    <property type="evidence" value="ECO:0007669"/>
    <property type="project" value="InterPro"/>
</dbReference>
<evidence type="ECO:0000256" key="4">
    <source>
        <dbReference type="ARBA" id="ARBA00022692"/>
    </source>
</evidence>
<evidence type="ECO:0000256" key="3">
    <source>
        <dbReference type="ARBA" id="ARBA00022475"/>
    </source>
</evidence>
<keyword evidence="6 7" id="KW-0472">Membrane</keyword>
<comment type="subcellular location">
    <subcellularLocation>
        <location evidence="1 7">Cell membrane</location>
        <topology evidence="1 7">Multi-pass membrane protein</topology>
    </subcellularLocation>
</comment>
<dbReference type="InterPro" id="IPR000515">
    <property type="entry name" value="MetI-like"/>
</dbReference>
<sequence length="319" mass="35293">MTTTAVRRTETAVAEAAPAKPPRRGRRLGWERRRAAVLMVAPAVILLTWWIGIPTIASLVLAFTHYDVLAGTISWAGLGNFRDIFADPIWNRSIWHTVVYTFFTVPVAMAIAVAIAVLLNSKLRGRAWYRAAYFLPHITATVAIALVWMWMFEPNIGLFNAVLGQVGIQGPAWLSDPAWAMPAVIVVSVWKGIGLKMLIYLAALQSIPPELYEAADVDGATPRRKFFAITLPLLRPATFFVFIVSLIDSFQVFEQVYVLTPDGGPANATTVMTLEIYRSAFGKFDMSRACAQSMVLFVFLLVLTVISRRLTGKDSDAEL</sequence>
<reference evidence="10 11" key="2">
    <citation type="journal article" date="2020" name="Microbiol. Resour. Announc.">
        <title>Antarctic desert soil bacteria exhibit high novel natural product potential, evaluated through long-read genome sequencing and comparative genomics.</title>
        <authorList>
            <person name="Benaud N."/>
            <person name="Edwards R.J."/>
            <person name="Amos T.G."/>
            <person name="D'Agostino P.M."/>
            <person name="Gutierrez-Chavez C."/>
            <person name="Montgomery K."/>
            <person name="Nicetic I."/>
            <person name="Ferrari B.C."/>
        </authorList>
    </citation>
    <scope>NUCLEOTIDE SEQUENCE [LARGE SCALE GENOMIC DNA]</scope>
    <source>
        <strain evidence="10 11">SPB151</strain>
    </source>
</reference>
<accession>A0A7G6X985</accession>
<dbReference type="KEGG" id="kqi:F1D05_06705"/>
<dbReference type="Pfam" id="PF00528">
    <property type="entry name" value="BPD_transp_1"/>
    <property type="match status" value="1"/>
</dbReference>
<feature type="transmembrane region" description="Helical" evidence="7">
    <location>
        <begin position="36"/>
        <end position="63"/>
    </location>
</feature>
<dbReference type="Gene3D" id="1.10.3720.10">
    <property type="entry name" value="MetI-like"/>
    <property type="match status" value="1"/>
</dbReference>
<feature type="transmembrane region" description="Helical" evidence="7">
    <location>
        <begin position="98"/>
        <end position="119"/>
    </location>
</feature>
<dbReference type="PANTHER" id="PTHR30193:SF41">
    <property type="entry name" value="DIACETYLCHITOBIOSE UPTAKE SYSTEM PERMEASE PROTEIN NGCF"/>
    <property type="match status" value="1"/>
</dbReference>
<evidence type="ECO:0000256" key="6">
    <source>
        <dbReference type="ARBA" id="ARBA00023136"/>
    </source>
</evidence>
<feature type="compositionally biased region" description="Low complexity" evidence="8">
    <location>
        <begin position="1"/>
        <end position="18"/>
    </location>
</feature>
<dbReference type="EMBL" id="CP043661">
    <property type="protein sequence ID" value="QNE22800.1"/>
    <property type="molecule type" value="Genomic_DNA"/>
</dbReference>
<organism evidence="10 11">
    <name type="scientific">Kribbella qitaiheensis</name>
    <dbReference type="NCBI Taxonomy" id="1544730"/>
    <lineage>
        <taxon>Bacteria</taxon>
        <taxon>Bacillati</taxon>
        <taxon>Actinomycetota</taxon>
        <taxon>Actinomycetes</taxon>
        <taxon>Propionibacteriales</taxon>
        <taxon>Kribbellaceae</taxon>
        <taxon>Kribbella</taxon>
    </lineage>
</organism>
<feature type="transmembrane region" description="Helical" evidence="7">
    <location>
        <begin position="179"/>
        <end position="203"/>
    </location>
</feature>
<evidence type="ECO:0000256" key="1">
    <source>
        <dbReference type="ARBA" id="ARBA00004651"/>
    </source>
</evidence>
<protein>
    <submittedName>
        <fullName evidence="10">Sugar ABC transporter permease</fullName>
    </submittedName>
</protein>
<dbReference type="SUPFAM" id="SSF161098">
    <property type="entry name" value="MetI-like"/>
    <property type="match status" value="1"/>
</dbReference>
<feature type="transmembrane region" description="Helical" evidence="7">
    <location>
        <begin position="233"/>
        <end position="253"/>
    </location>
</feature>
<evidence type="ECO:0000256" key="7">
    <source>
        <dbReference type="RuleBase" id="RU363032"/>
    </source>
</evidence>
<evidence type="ECO:0000256" key="2">
    <source>
        <dbReference type="ARBA" id="ARBA00022448"/>
    </source>
</evidence>
<keyword evidence="2 7" id="KW-0813">Transport</keyword>
<dbReference type="AlphaFoldDB" id="A0A7G6X985"/>
<feature type="transmembrane region" description="Helical" evidence="7">
    <location>
        <begin position="286"/>
        <end position="306"/>
    </location>
</feature>
<feature type="domain" description="ABC transmembrane type-1" evidence="9">
    <location>
        <begin position="94"/>
        <end position="307"/>
    </location>
</feature>
<evidence type="ECO:0000256" key="8">
    <source>
        <dbReference type="SAM" id="MobiDB-lite"/>
    </source>
</evidence>
<evidence type="ECO:0000256" key="5">
    <source>
        <dbReference type="ARBA" id="ARBA00022989"/>
    </source>
</evidence>
<proteinExistence type="inferred from homology"/>
<keyword evidence="5 7" id="KW-1133">Transmembrane helix</keyword>
<keyword evidence="11" id="KW-1185">Reference proteome</keyword>
<dbReference type="PROSITE" id="PS50928">
    <property type="entry name" value="ABC_TM1"/>
    <property type="match status" value="1"/>
</dbReference>
<dbReference type="CDD" id="cd06261">
    <property type="entry name" value="TM_PBP2"/>
    <property type="match status" value="1"/>
</dbReference>
<evidence type="ECO:0000313" key="10">
    <source>
        <dbReference type="EMBL" id="QNE22800.1"/>
    </source>
</evidence>
<dbReference type="InterPro" id="IPR051393">
    <property type="entry name" value="ABC_transporter_permease"/>
</dbReference>
<keyword evidence="3" id="KW-1003">Cell membrane</keyword>
<comment type="similarity">
    <text evidence="7">Belongs to the binding-protein-dependent transport system permease family.</text>
</comment>
<feature type="region of interest" description="Disordered" evidence="8">
    <location>
        <begin position="1"/>
        <end position="25"/>
    </location>
</feature>
<gene>
    <name evidence="10" type="ORF">F1D05_06705</name>
</gene>
<keyword evidence="4 7" id="KW-0812">Transmembrane</keyword>
<name>A0A7G6X985_9ACTN</name>
<dbReference type="PANTHER" id="PTHR30193">
    <property type="entry name" value="ABC TRANSPORTER PERMEASE PROTEIN"/>
    <property type="match status" value="1"/>
</dbReference>